<dbReference type="InterPro" id="IPR001461">
    <property type="entry name" value="Aspartic_peptidase_A1"/>
</dbReference>
<dbReference type="Pfam" id="PF00026">
    <property type="entry name" value="Asp"/>
    <property type="match status" value="1"/>
</dbReference>
<evidence type="ECO:0000256" key="7">
    <source>
        <dbReference type="RuleBase" id="RU000454"/>
    </source>
</evidence>
<sequence length="438" mass="46276">MACGYFADVALGTPPQPVSLILDTGSSDVWVLDTNADLCRSARLQYYYGSCIATYEPTDSSTYELVDRGAFSIQYLDTSGAEGDYIKDTLHIANTSIKALQVGLAENSTINSGLLGIGFNANVAADEPYDNIIDLFVDQGLIDTRAYSLYLDDLYAETGTVLFGGIDTKKFIGQLKAVDILVDEYSGTYSSFTVALETLKVSTGSNSQGSDLLREETPVILDSGTTLTYLPARVANRIYDAFNAVDDTATSGLVYVNCDLLSSQKDTTVDFQFGGNDGPLIRVPIDELILDNVKGYVNIGLELPDLPFSNPCSFGIQSLSGIYLLGDTFLRSAYVVYDLTHKKIALAQANVNATQSNVMEITASDGIPLVSGVAAQETSSAGSRTDDVDNSGTGTASAGGSTSDNAAPRAMPALSWEAAVVALVATSFSLVGAGLFAL</sequence>
<name>A0A1W2TAH0_ROSNE</name>
<dbReference type="EMBL" id="DF977511">
    <property type="protein sequence ID" value="GAP82367.2"/>
    <property type="molecule type" value="Genomic_DNA"/>
</dbReference>
<keyword evidence="11" id="KW-1185">Reference proteome</keyword>
<evidence type="ECO:0000256" key="8">
    <source>
        <dbReference type="SAM" id="MobiDB-lite"/>
    </source>
</evidence>
<feature type="active site" evidence="6">
    <location>
        <position position="23"/>
    </location>
</feature>
<proteinExistence type="inferred from homology"/>
<evidence type="ECO:0000256" key="2">
    <source>
        <dbReference type="ARBA" id="ARBA00022670"/>
    </source>
</evidence>
<keyword evidence="4 7" id="KW-0064">Aspartyl protease</keyword>
<evidence type="ECO:0000256" key="3">
    <source>
        <dbReference type="ARBA" id="ARBA00022729"/>
    </source>
</evidence>
<keyword evidence="3" id="KW-0732">Signal</keyword>
<dbReference type="STRING" id="77044.A0A1W2TAH0"/>
<dbReference type="CDD" id="cd05474">
    <property type="entry name" value="SAP_like"/>
    <property type="match status" value="1"/>
</dbReference>
<comment type="similarity">
    <text evidence="1 7">Belongs to the peptidase A1 family.</text>
</comment>
<dbReference type="PROSITE" id="PS51767">
    <property type="entry name" value="PEPTIDASE_A1"/>
    <property type="match status" value="1"/>
</dbReference>
<dbReference type="InterPro" id="IPR001969">
    <property type="entry name" value="Aspartic_peptidase_AS"/>
</dbReference>
<dbReference type="PROSITE" id="PS00141">
    <property type="entry name" value="ASP_PROTEASE"/>
    <property type="match status" value="2"/>
</dbReference>
<dbReference type="GO" id="GO:0006508">
    <property type="term" value="P:proteolysis"/>
    <property type="evidence" value="ECO:0007669"/>
    <property type="project" value="UniProtKB-KW"/>
</dbReference>
<dbReference type="SUPFAM" id="SSF50630">
    <property type="entry name" value="Acid proteases"/>
    <property type="match status" value="1"/>
</dbReference>
<evidence type="ECO:0000256" key="5">
    <source>
        <dbReference type="ARBA" id="ARBA00022801"/>
    </source>
</evidence>
<dbReference type="OrthoDB" id="771136at2759"/>
<feature type="region of interest" description="Disordered" evidence="8">
    <location>
        <begin position="379"/>
        <end position="406"/>
    </location>
</feature>
<dbReference type="InterPro" id="IPR033121">
    <property type="entry name" value="PEPTIDASE_A1"/>
</dbReference>
<dbReference type="InterPro" id="IPR021109">
    <property type="entry name" value="Peptidase_aspartic_dom_sf"/>
</dbReference>
<dbReference type="AlphaFoldDB" id="A0A1W2TAH0"/>
<evidence type="ECO:0000256" key="1">
    <source>
        <dbReference type="ARBA" id="ARBA00007447"/>
    </source>
</evidence>
<evidence type="ECO:0000256" key="6">
    <source>
        <dbReference type="PIRSR" id="PIRSR601461-1"/>
    </source>
</evidence>
<dbReference type="Proteomes" id="UP000054516">
    <property type="component" value="Unassembled WGS sequence"/>
</dbReference>
<feature type="compositionally biased region" description="Low complexity" evidence="8">
    <location>
        <begin position="390"/>
        <end position="406"/>
    </location>
</feature>
<organism evidence="10">
    <name type="scientific">Rosellinia necatrix</name>
    <name type="common">White root-rot fungus</name>
    <dbReference type="NCBI Taxonomy" id="77044"/>
    <lineage>
        <taxon>Eukaryota</taxon>
        <taxon>Fungi</taxon>
        <taxon>Dikarya</taxon>
        <taxon>Ascomycota</taxon>
        <taxon>Pezizomycotina</taxon>
        <taxon>Sordariomycetes</taxon>
        <taxon>Xylariomycetidae</taxon>
        <taxon>Xylariales</taxon>
        <taxon>Xylariaceae</taxon>
        <taxon>Rosellinia</taxon>
    </lineage>
</organism>
<evidence type="ECO:0000313" key="11">
    <source>
        <dbReference type="Proteomes" id="UP000054516"/>
    </source>
</evidence>
<dbReference type="InterPro" id="IPR033876">
    <property type="entry name" value="SAP-like"/>
</dbReference>
<dbReference type="PRINTS" id="PR00792">
    <property type="entry name" value="PEPSIN"/>
</dbReference>
<keyword evidence="2 7" id="KW-0645">Protease</keyword>
<dbReference type="PANTHER" id="PTHR47966">
    <property type="entry name" value="BETA-SITE APP-CLEAVING ENZYME, ISOFORM A-RELATED"/>
    <property type="match status" value="1"/>
</dbReference>
<keyword evidence="5 7" id="KW-0378">Hydrolase</keyword>
<dbReference type="GO" id="GO:0004190">
    <property type="term" value="F:aspartic-type endopeptidase activity"/>
    <property type="evidence" value="ECO:0007669"/>
    <property type="project" value="UniProtKB-KW"/>
</dbReference>
<evidence type="ECO:0000256" key="4">
    <source>
        <dbReference type="ARBA" id="ARBA00022750"/>
    </source>
</evidence>
<evidence type="ECO:0000259" key="9">
    <source>
        <dbReference type="PROSITE" id="PS51767"/>
    </source>
</evidence>
<feature type="domain" description="Peptidase A1" evidence="9">
    <location>
        <begin position="5"/>
        <end position="347"/>
    </location>
</feature>
<gene>
    <name evidence="10" type="ORF">SAMD00023353_6600480</name>
</gene>
<accession>A0A1W2TAH0</accession>
<feature type="active site" evidence="6">
    <location>
        <position position="222"/>
    </location>
</feature>
<dbReference type="Gene3D" id="2.40.70.10">
    <property type="entry name" value="Acid Proteases"/>
    <property type="match status" value="2"/>
</dbReference>
<dbReference type="PANTHER" id="PTHR47966:SF65">
    <property type="entry name" value="ASPARTIC-TYPE ENDOPEPTIDASE"/>
    <property type="match status" value="1"/>
</dbReference>
<reference evidence="10" key="1">
    <citation type="submission" date="2016-03" db="EMBL/GenBank/DDBJ databases">
        <title>Draft genome sequence of Rosellinia necatrix.</title>
        <authorList>
            <person name="Kanematsu S."/>
        </authorList>
    </citation>
    <scope>NUCLEOTIDE SEQUENCE [LARGE SCALE GENOMIC DNA]</scope>
    <source>
        <strain evidence="10">W97</strain>
    </source>
</reference>
<dbReference type="OMA" id="CMFGISP"/>
<protein>
    <submittedName>
        <fullName evidence="10">Putative acid protease</fullName>
    </submittedName>
</protein>
<evidence type="ECO:0000313" key="10">
    <source>
        <dbReference type="EMBL" id="GAP82367.2"/>
    </source>
</evidence>